<evidence type="ECO:0000256" key="1">
    <source>
        <dbReference type="SAM" id="MobiDB-lite"/>
    </source>
</evidence>
<feature type="region of interest" description="Disordered" evidence="1">
    <location>
        <begin position="1"/>
        <end position="28"/>
    </location>
</feature>
<dbReference type="EMBL" id="JBAHYK010000707">
    <property type="protein sequence ID" value="KAL0571848.1"/>
    <property type="molecule type" value="Genomic_DNA"/>
</dbReference>
<comment type="caution">
    <text evidence="2">The sequence shown here is derived from an EMBL/GenBank/DDBJ whole genome shotgun (WGS) entry which is preliminary data.</text>
</comment>
<sequence>MTRMGDHIGYRIARRPKPPQRSLGAARYNDPKYKLKKTVFKDRNLSAVNRSVDGTEEEEYWKDYNTVCDTDEEDPTASIDIGSMLTQIRRFILRMVRLTLDAVEGSDDSEMILQRTRR</sequence>
<keyword evidence="3" id="KW-1185">Reference proteome</keyword>
<reference evidence="2 3" key="1">
    <citation type="submission" date="2024-02" db="EMBL/GenBank/DDBJ databases">
        <title>A draft genome for the cacao thread blight pathogen Marasmius crinis-equi.</title>
        <authorList>
            <person name="Cohen S.P."/>
            <person name="Baruah I.K."/>
            <person name="Amoako-Attah I."/>
            <person name="Bukari Y."/>
            <person name="Meinhardt L.W."/>
            <person name="Bailey B.A."/>
        </authorList>
    </citation>
    <scope>NUCLEOTIDE SEQUENCE [LARGE SCALE GENOMIC DNA]</scope>
    <source>
        <strain evidence="2 3">GH-76</strain>
    </source>
</reference>
<gene>
    <name evidence="2" type="ORF">V5O48_010116</name>
</gene>
<evidence type="ECO:0000313" key="3">
    <source>
        <dbReference type="Proteomes" id="UP001465976"/>
    </source>
</evidence>
<proteinExistence type="predicted"/>
<accession>A0ABR3F9W8</accession>
<protein>
    <submittedName>
        <fullName evidence="2">Uncharacterized protein</fullName>
    </submittedName>
</protein>
<organism evidence="2 3">
    <name type="scientific">Marasmius crinis-equi</name>
    <dbReference type="NCBI Taxonomy" id="585013"/>
    <lineage>
        <taxon>Eukaryota</taxon>
        <taxon>Fungi</taxon>
        <taxon>Dikarya</taxon>
        <taxon>Basidiomycota</taxon>
        <taxon>Agaricomycotina</taxon>
        <taxon>Agaricomycetes</taxon>
        <taxon>Agaricomycetidae</taxon>
        <taxon>Agaricales</taxon>
        <taxon>Marasmiineae</taxon>
        <taxon>Marasmiaceae</taxon>
        <taxon>Marasmius</taxon>
    </lineage>
</organism>
<name>A0ABR3F9W8_9AGAR</name>
<evidence type="ECO:0000313" key="2">
    <source>
        <dbReference type="EMBL" id="KAL0571848.1"/>
    </source>
</evidence>
<dbReference type="Proteomes" id="UP001465976">
    <property type="component" value="Unassembled WGS sequence"/>
</dbReference>